<sequence length="54" mass="6689">MNMFFDWWFATSPRLRQLCWAFWLLMLVTLIFLSSTHHEERDALIRLRASHHQQ</sequence>
<evidence type="ECO:0000313" key="2">
    <source>
        <dbReference type="EMBL" id="EII36480.1"/>
    </source>
</evidence>
<feature type="transmembrane region" description="Helical" evidence="1">
    <location>
        <begin position="20"/>
        <end position="38"/>
    </location>
</feature>
<dbReference type="Proteomes" id="UP000003866">
    <property type="component" value="Unassembled WGS sequence"/>
</dbReference>
<keyword evidence="1" id="KW-1133">Transmembrane helix</keyword>
<accession>A0AAN4AGY5</accession>
<proteinExistence type="predicted"/>
<organism evidence="2 3">
    <name type="scientific">Escherichia coli 4.0967</name>
    <dbReference type="NCBI Taxonomy" id="869687"/>
    <lineage>
        <taxon>Bacteria</taxon>
        <taxon>Pseudomonadati</taxon>
        <taxon>Pseudomonadota</taxon>
        <taxon>Gammaproteobacteria</taxon>
        <taxon>Enterobacterales</taxon>
        <taxon>Enterobacteriaceae</taxon>
        <taxon>Escherichia</taxon>
    </lineage>
</organism>
<evidence type="ECO:0000313" key="3">
    <source>
        <dbReference type="Proteomes" id="UP000003866"/>
    </source>
</evidence>
<dbReference type="AlphaFoldDB" id="A0AAN4AGY5"/>
<dbReference type="EMBL" id="AFAA02000008">
    <property type="protein sequence ID" value="EII36480.1"/>
    <property type="molecule type" value="Genomic_DNA"/>
</dbReference>
<keyword evidence="1" id="KW-0812">Transmembrane</keyword>
<protein>
    <submittedName>
        <fullName evidence="2">Uncharacterized protein</fullName>
    </submittedName>
</protein>
<reference evidence="2 3" key="1">
    <citation type="submission" date="2011-12" db="EMBL/GenBank/DDBJ databases">
        <authorList>
            <person name="Brinkac L."/>
            <person name="Radune D."/>
            <person name="Sanka R."/>
            <person name="Selengut J."/>
            <person name="DebRoy C."/>
            <person name="Feng P."/>
            <person name="Fratamico P.M."/>
            <person name="Kapur V."/>
            <person name="Kariyawasam S."/>
            <person name="Losada L."/>
            <person name="Nierman W.C."/>
            <person name="Nelson K."/>
        </authorList>
    </citation>
    <scope>NUCLEOTIDE SEQUENCE [LARGE SCALE GENOMIC DNA]</scope>
    <source>
        <strain evidence="2 3">4.0967</strain>
    </source>
</reference>
<evidence type="ECO:0000256" key="1">
    <source>
        <dbReference type="SAM" id="Phobius"/>
    </source>
</evidence>
<name>A0AAN4AGY5_ECOLX</name>
<comment type="caution">
    <text evidence="2">The sequence shown here is derived from an EMBL/GenBank/DDBJ whole genome shotgun (WGS) entry which is preliminary data.</text>
</comment>
<gene>
    <name evidence="2" type="ORF">EC40967_1735</name>
</gene>
<keyword evidence="1" id="KW-0472">Membrane</keyword>